<feature type="transmembrane region" description="Helical" evidence="1">
    <location>
        <begin position="12"/>
        <end position="35"/>
    </location>
</feature>
<keyword evidence="1" id="KW-0472">Membrane</keyword>
<protein>
    <submittedName>
        <fullName evidence="2">Uncharacterized protein</fullName>
    </submittedName>
</protein>
<evidence type="ECO:0000313" key="3">
    <source>
        <dbReference type="Proteomes" id="UP000464507"/>
    </source>
</evidence>
<dbReference type="OrthoDB" id="5079845at2"/>
<keyword evidence="1" id="KW-0812">Transmembrane</keyword>
<sequence>MPGGNGFFPPVAYSPLWAALAVVILLVLAAFYIVVPLLTRQARVEEPEVDVSWMPVDVPALRGKYEVLISEVEASHRLGELSVRAAHQRLSLLLRLFAYESSGIRAPHMTLAELREGRDTPLSDAVAKLYPGEFEAIERGSVLDAAEVARRMVYSWN</sequence>
<evidence type="ECO:0000313" key="2">
    <source>
        <dbReference type="EMBL" id="QHO69697.1"/>
    </source>
</evidence>
<proteinExistence type="predicted"/>
<reference evidence="2 3" key="1">
    <citation type="submission" date="2016-09" db="EMBL/GenBank/DDBJ databases">
        <title>Complete genome sequence of microbes from the polar regions.</title>
        <authorList>
            <person name="Liao L."/>
            <person name="Chen B."/>
        </authorList>
    </citation>
    <scope>NUCLEOTIDE SEQUENCE [LARGE SCALE GENOMIC DNA]</scope>
    <source>
        <strain evidence="2 3">ZS314</strain>
    </source>
</reference>
<keyword evidence="1" id="KW-1133">Transmembrane helix</keyword>
<dbReference type="RefSeq" id="WP_161886077.1">
    <property type="nucleotide sequence ID" value="NZ_CP017146.1"/>
</dbReference>
<dbReference type="EMBL" id="CP017146">
    <property type="protein sequence ID" value="QHO69697.1"/>
    <property type="molecule type" value="Genomic_DNA"/>
</dbReference>
<dbReference type="KEGG" id="mant:BHD05_08635"/>
<gene>
    <name evidence="2" type="ORF">BHD05_08635</name>
</gene>
<accession>A0A7L5AHC5</accession>
<name>A0A7L5AHC5_9MICO</name>
<dbReference type="Proteomes" id="UP000464507">
    <property type="component" value="Chromosome"/>
</dbReference>
<organism evidence="2 3">
    <name type="scientific">Marisediminicola antarctica</name>
    <dbReference type="NCBI Taxonomy" id="674079"/>
    <lineage>
        <taxon>Bacteria</taxon>
        <taxon>Bacillati</taxon>
        <taxon>Actinomycetota</taxon>
        <taxon>Actinomycetes</taxon>
        <taxon>Micrococcales</taxon>
        <taxon>Microbacteriaceae</taxon>
        <taxon>Marisediminicola</taxon>
    </lineage>
</organism>
<dbReference type="AlphaFoldDB" id="A0A7L5AHC5"/>
<keyword evidence="3" id="KW-1185">Reference proteome</keyword>
<evidence type="ECO:0000256" key="1">
    <source>
        <dbReference type="SAM" id="Phobius"/>
    </source>
</evidence>